<dbReference type="Gene3D" id="1.10.1740.10">
    <property type="match status" value="1"/>
</dbReference>
<dbReference type="Pfam" id="PF08281">
    <property type="entry name" value="Sigma70_r4_2"/>
    <property type="match status" value="1"/>
</dbReference>
<proteinExistence type="inferred from homology"/>
<dbReference type="NCBIfam" id="NF007228">
    <property type="entry name" value="PRK09646.1"/>
    <property type="match status" value="1"/>
</dbReference>
<evidence type="ECO:0000256" key="4">
    <source>
        <dbReference type="ARBA" id="ARBA00023163"/>
    </source>
</evidence>
<dbReference type="InterPro" id="IPR013325">
    <property type="entry name" value="RNA_pol_sigma_r2"/>
</dbReference>
<dbReference type="GO" id="GO:0006352">
    <property type="term" value="P:DNA-templated transcription initiation"/>
    <property type="evidence" value="ECO:0007669"/>
    <property type="project" value="InterPro"/>
</dbReference>
<reference evidence="7 8" key="1">
    <citation type="submission" date="2020-07" db="EMBL/GenBank/DDBJ databases">
        <title>Sequencing the genomes of 1000 actinobacteria strains.</title>
        <authorList>
            <person name="Klenk H.-P."/>
        </authorList>
    </citation>
    <scope>NUCLEOTIDE SEQUENCE [LARGE SCALE GENOMIC DNA]</scope>
    <source>
        <strain evidence="7 8">LI1</strain>
    </source>
</reference>
<keyword evidence="3" id="KW-0731">Sigma factor</keyword>
<evidence type="ECO:0000259" key="6">
    <source>
        <dbReference type="Pfam" id="PF08281"/>
    </source>
</evidence>
<dbReference type="NCBIfam" id="TIGR02937">
    <property type="entry name" value="sigma70-ECF"/>
    <property type="match status" value="1"/>
</dbReference>
<feature type="domain" description="RNA polymerase sigma-70 region 2" evidence="5">
    <location>
        <begin position="55"/>
        <end position="122"/>
    </location>
</feature>
<organism evidence="7 8">
    <name type="scientific">Glaciibacter psychrotolerans</name>
    <dbReference type="NCBI Taxonomy" id="670054"/>
    <lineage>
        <taxon>Bacteria</taxon>
        <taxon>Bacillati</taxon>
        <taxon>Actinomycetota</taxon>
        <taxon>Actinomycetes</taxon>
        <taxon>Micrococcales</taxon>
        <taxon>Microbacteriaceae</taxon>
        <taxon>Glaciibacter</taxon>
    </lineage>
</organism>
<comment type="similarity">
    <text evidence="1">Belongs to the sigma-70 factor family. ECF subfamily.</text>
</comment>
<dbReference type="GO" id="GO:0016987">
    <property type="term" value="F:sigma factor activity"/>
    <property type="evidence" value="ECO:0007669"/>
    <property type="project" value="UniProtKB-KW"/>
</dbReference>
<dbReference type="InterPro" id="IPR013249">
    <property type="entry name" value="RNA_pol_sigma70_r4_t2"/>
</dbReference>
<sequence>MGIRTEPRVWIGRKTDMLRLMTADLPTHVDENAPASPAELLARVSQGDQGAFSELYDQLAPRVLGLVKRLLIDHAQSEEVTQEIFLEIWQTASRFDGQRGAASTWIMTMAHRRAVDRIRASQAGRDRDNRIGLRDRAVEYDHVAETVEVRIESERVNRAMSKLTDLQSQAVRLAYYGGYSQSEVAGLLQIPLGTVKTRLRDGMIRLRDEMGVAL</sequence>
<name>A0A7Z0EHI6_9MICO</name>
<dbReference type="AlphaFoldDB" id="A0A7Z0EHI6"/>
<dbReference type="InterPro" id="IPR007627">
    <property type="entry name" value="RNA_pol_sigma70_r2"/>
</dbReference>
<dbReference type="SUPFAM" id="SSF88659">
    <property type="entry name" value="Sigma3 and sigma4 domains of RNA polymerase sigma factors"/>
    <property type="match status" value="1"/>
</dbReference>
<evidence type="ECO:0000259" key="5">
    <source>
        <dbReference type="Pfam" id="PF04542"/>
    </source>
</evidence>
<dbReference type="Pfam" id="PF04542">
    <property type="entry name" value="Sigma70_r2"/>
    <property type="match status" value="1"/>
</dbReference>
<dbReference type="CDD" id="cd06171">
    <property type="entry name" value="Sigma70_r4"/>
    <property type="match status" value="1"/>
</dbReference>
<dbReference type="SUPFAM" id="SSF88946">
    <property type="entry name" value="Sigma2 domain of RNA polymerase sigma factors"/>
    <property type="match status" value="1"/>
</dbReference>
<dbReference type="EMBL" id="JACCFM010000001">
    <property type="protein sequence ID" value="NYJ21690.1"/>
    <property type="molecule type" value="Genomic_DNA"/>
</dbReference>
<dbReference type="Gene3D" id="1.10.10.10">
    <property type="entry name" value="Winged helix-like DNA-binding domain superfamily/Winged helix DNA-binding domain"/>
    <property type="match status" value="1"/>
</dbReference>
<evidence type="ECO:0000256" key="3">
    <source>
        <dbReference type="ARBA" id="ARBA00023082"/>
    </source>
</evidence>
<dbReference type="InterPro" id="IPR039425">
    <property type="entry name" value="RNA_pol_sigma-70-like"/>
</dbReference>
<feature type="domain" description="RNA polymerase sigma factor 70 region 4 type 2" evidence="6">
    <location>
        <begin position="154"/>
        <end position="205"/>
    </location>
</feature>
<dbReference type="GO" id="GO:0003677">
    <property type="term" value="F:DNA binding"/>
    <property type="evidence" value="ECO:0007669"/>
    <property type="project" value="InterPro"/>
</dbReference>
<keyword evidence="4" id="KW-0804">Transcription</keyword>
<evidence type="ECO:0000256" key="2">
    <source>
        <dbReference type="ARBA" id="ARBA00023015"/>
    </source>
</evidence>
<protein>
    <submittedName>
        <fullName evidence="7">RNA polymerase sigma-70 factor (ECF subfamily)</fullName>
    </submittedName>
</protein>
<dbReference type="InterPro" id="IPR036388">
    <property type="entry name" value="WH-like_DNA-bd_sf"/>
</dbReference>
<keyword evidence="2" id="KW-0805">Transcription regulation</keyword>
<dbReference type="PANTHER" id="PTHR43133">
    <property type="entry name" value="RNA POLYMERASE ECF-TYPE SIGMA FACTO"/>
    <property type="match status" value="1"/>
</dbReference>
<keyword evidence="8" id="KW-1185">Reference proteome</keyword>
<evidence type="ECO:0000256" key="1">
    <source>
        <dbReference type="ARBA" id="ARBA00010641"/>
    </source>
</evidence>
<evidence type="ECO:0000313" key="8">
    <source>
        <dbReference type="Proteomes" id="UP000537260"/>
    </source>
</evidence>
<evidence type="ECO:0000313" key="7">
    <source>
        <dbReference type="EMBL" id="NYJ21690.1"/>
    </source>
</evidence>
<accession>A0A7Z0EHI6</accession>
<dbReference type="PANTHER" id="PTHR43133:SF66">
    <property type="entry name" value="ECF RNA POLYMERASE SIGMA FACTOR SIGK"/>
    <property type="match status" value="1"/>
</dbReference>
<dbReference type="Proteomes" id="UP000537260">
    <property type="component" value="Unassembled WGS sequence"/>
</dbReference>
<dbReference type="InterPro" id="IPR014284">
    <property type="entry name" value="RNA_pol_sigma-70_dom"/>
</dbReference>
<gene>
    <name evidence="7" type="ORF">HNR05_003481</name>
</gene>
<dbReference type="InterPro" id="IPR013324">
    <property type="entry name" value="RNA_pol_sigma_r3/r4-like"/>
</dbReference>
<comment type="caution">
    <text evidence="7">The sequence shown here is derived from an EMBL/GenBank/DDBJ whole genome shotgun (WGS) entry which is preliminary data.</text>
</comment>